<proteinExistence type="predicted"/>
<sequence length="203" mass="23407">MYCADPELLAHQQEQQNNYQCQQLMAQFMSAFYNSFQPIPESQISINTQPKPWVSTQLYQTSQANSVQIPPQDSLNDQERNSFSQGDICSTLMSIYSQYDQPKELIVHHYTQVMGIPKRRLHDALLILKGLGFVTKISSAKYMVDPLFKISSQIQALEVKNCISNLIMYRKKRNKLGSNQPMNLQQITLSQSQQSNPSYQWAY</sequence>
<gene>
    <name evidence="1" type="ORF">FGO68_gene12110</name>
</gene>
<reference evidence="1" key="1">
    <citation type="submission" date="2019-06" db="EMBL/GenBank/DDBJ databases">
        <authorList>
            <person name="Zheng W."/>
        </authorList>
    </citation>
    <scope>NUCLEOTIDE SEQUENCE</scope>
    <source>
        <strain evidence="1">QDHG01</strain>
    </source>
</reference>
<comment type="caution">
    <text evidence="1">The sequence shown here is derived from an EMBL/GenBank/DDBJ whole genome shotgun (WGS) entry which is preliminary data.</text>
</comment>
<evidence type="ECO:0000313" key="2">
    <source>
        <dbReference type="Proteomes" id="UP000785679"/>
    </source>
</evidence>
<evidence type="ECO:0000313" key="1">
    <source>
        <dbReference type="EMBL" id="TNV73112.1"/>
    </source>
</evidence>
<keyword evidence="2" id="KW-1185">Reference proteome</keyword>
<dbReference type="AlphaFoldDB" id="A0A8J8SW56"/>
<organism evidence="1 2">
    <name type="scientific">Halteria grandinella</name>
    <dbReference type="NCBI Taxonomy" id="5974"/>
    <lineage>
        <taxon>Eukaryota</taxon>
        <taxon>Sar</taxon>
        <taxon>Alveolata</taxon>
        <taxon>Ciliophora</taxon>
        <taxon>Intramacronucleata</taxon>
        <taxon>Spirotrichea</taxon>
        <taxon>Stichotrichia</taxon>
        <taxon>Sporadotrichida</taxon>
        <taxon>Halteriidae</taxon>
        <taxon>Halteria</taxon>
    </lineage>
</organism>
<protein>
    <submittedName>
        <fullName evidence="1">Uncharacterized protein</fullName>
    </submittedName>
</protein>
<dbReference type="Proteomes" id="UP000785679">
    <property type="component" value="Unassembled WGS sequence"/>
</dbReference>
<dbReference type="EMBL" id="RRYP01019871">
    <property type="protein sequence ID" value="TNV73112.1"/>
    <property type="molecule type" value="Genomic_DNA"/>
</dbReference>
<name>A0A8J8SW56_HALGN</name>
<accession>A0A8J8SW56</accession>